<evidence type="ECO:0000256" key="1">
    <source>
        <dbReference type="ARBA" id="ARBA00004123"/>
    </source>
</evidence>
<dbReference type="InterPro" id="IPR036427">
    <property type="entry name" value="Bromodomain-like_sf"/>
</dbReference>
<gene>
    <name evidence="11" type="ORF">U9M48_015311</name>
</gene>
<keyword evidence="6" id="KW-0539">Nucleus</keyword>
<dbReference type="PRINTS" id="PR00503">
    <property type="entry name" value="BROMODOMAIN"/>
</dbReference>
<dbReference type="AlphaFoldDB" id="A0AAQ3T501"/>
<evidence type="ECO:0000256" key="3">
    <source>
        <dbReference type="ARBA" id="ARBA00023054"/>
    </source>
</evidence>
<proteinExistence type="predicted"/>
<keyword evidence="5" id="KW-0804">Transcription</keyword>
<dbReference type="Proteomes" id="UP001341281">
    <property type="component" value="Chromosome 03"/>
</dbReference>
<keyword evidence="4 7" id="KW-0103">Bromodomain</keyword>
<keyword evidence="2" id="KW-0805">Transcription regulation</keyword>
<dbReference type="SMART" id="SM00297">
    <property type="entry name" value="BROMO"/>
    <property type="match status" value="1"/>
</dbReference>
<dbReference type="CDD" id="cd05506">
    <property type="entry name" value="Bromo_plant1"/>
    <property type="match status" value="1"/>
</dbReference>
<sequence>MAETMNVSKTRLCGKILKKLMDHKGGWLFHKPVDPVLYGIPDYFDVIRNPMDLGTVKKKLTNKQYVTSSEFAADVRLTFSNAMKYNPPGNDVHAVAEQLNRIFDSEWRLVVRKWSSRNPVQEKEPMKAVKAQAAMNTKSVIRRGLTAQSNLLAKEPAINAMSSKVKIRFFVRGSENTSLKAGSQECSLDNPLSCTKENDKISRIQSNQNSILLNGNESPSCNSTSPASSEQGEEDLEPLSPSKALRIAILKKRFAGTIVKAQQNALLDHGKEIDLAKLQLEKERLEKRQQEEKARIEAQVKAAEAAAQLKLEEEMRMKREQERKAARLALHMMKKTVDIDNSDFLKDLENLCQKWQLNPPSKLIVDFVHGIELPQGLGSPLEALGLFMKKDLEEEVEYEMEDSVSTSLNVDVEEGEISCCQ</sequence>
<keyword evidence="3 8" id="KW-0175">Coiled coil</keyword>
<evidence type="ECO:0000256" key="9">
    <source>
        <dbReference type="SAM" id="MobiDB-lite"/>
    </source>
</evidence>
<evidence type="ECO:0000256" key="5">
    <source>
        <dbReference type="ARBA" id="ARBA00023163"/>
    </source>
</evidence>
<dbReference type="PANTHER" id="PTHR46136:SF30">
    <property type="entry name" value="BROMO DOMAIN-CONTAINING PROTEIN"/>
    <property type="match status" value="1"/>
</dbReference>
<evidence type="ECO:0000256" key="8">
    <source>
        <dbReference type="SAM" id="Coils"/>
    </source>
</evidence>
<feature type="region of interest" description="Disordered" evidence="9">
    <location>
        <begin position="212"/>
        <end position="239"/>
    </location>
</feature>
<evidence type="ECO:0000256" key="4">
    <source>
        <dbReference type="ARBA" id="ARBA00023117"/>
    </source>
</evidence>
<evidence type="ECO:0000256" key="2">
    <source>
        <dbReference type="ARBA" id="ARBA00023015"/>
    </source>
</evidence>
<keyword evidence="12" id="KW-1185">Reference proteome</keyword>
<dbReference type="InterPro" id="IPR001487">
    <property type="entry name" value="Bromodomain"/>
</dbReference>
<dbReference type="SUPFAM" id="SSF47370">
    <property type="entry name" value="Bromodomain"/>
    <property type="match status" value="1"/>
</dbReference>
<dbReference type="InterPro" id="IPR052442">
    <property type="entry name" value="Env_Response_Regulator"/>
</dbReference>
<evidence type="ECO:0000256" key="6">
    <source>
        <dbReference type="ARBA" id="ARBA00023242"/>
    </source>
</evidence>
<dbReference type="Pfam" id="PF00439">
    <property type="entry name" value="Bromodomain"/>
    <property type="match status" value="1"/>
</dbReference>
<evidence type="ECO:0000313" key="11">
    <source>
        <dbReference type="EMBL" id="WVZ66034.1"/>
    </source>
</evidence>
<name>A0AAQ3T501_PASNO</name>
<dbReference type="PROSITE" id="PS50014">
    <property type="entry name" value="BROMODOMAIN_2"/>
    <property type="match status" value="1"/>
</dbReference>
<accession>A0AAQ3T501</accession>
<dbReference type="GO" id="GO:0005634">
    <property type="term" value="C:nucleus"/>
    <property type="evidence" value="ECO:0007669"/>
    <property type="project" value="UniProtKB-SubCell"/>
</dbReference>
<comment type="subcellular location">
    <subcellularLocation>
        <location evidence="1">Nucleus</location>
    </subcellularLocation>
</comment>
<evidence type="ECO:0000313" key="12">
    <source>
        <dbReference type="Proteomes" id="UP001341281"/>
    </source>
</evidence>
<evidence type="ECO:0000259" key="10">
    <source>
        <dbReference type="PROSITE" id="PS50014"/>
    </source>
</evidence>
<feature type="coiled-coil region" evidence="8">
    <location>
        <begin position="273"/>
        <end position="324"/>
    </location>
</feature>
<feature type="domain" description="Bromo" evidence="10">
    <location>
        <begin position="21"/>
        <end position="93"/>
    </location>
</feature>
<dbReference type="EMBL" id="CP144747">
    <property type="protein sequence ID" value="WVZ66034.1"/>
    <property type="molecule type" value="Genomic_DNA"/>
</dbReference>
<reference evidence="11 12" key="1">
    <citation type="submission" date="2024-02" db="EMBL/GenBank/DDBJ databases">
        <title>High-quality chromosome-scale genome assembly of Pensacola bahiagrass (Paspalum notatum Flugge var. saurae).</title>
        <authorList>
            <person name="Vega J.M."/>
            <person name="Podio M."/>
            <person name="Orjuela J."/>
            <person name="Siena L.A."/>
            <person name="Pessino S.C."/>
            <person name="Combes M.C."/>
            <person name="Mariac C."/>
            <person name="Albertini E."/>
            <person name="Pupilli F."/>
            <person name="Ortiz J.P.A."/>
            <person name="Leblanc O."/>
        </authorList>
    </citation>
    <scope>NUCLEOTIDE SEQUENCE [LARGE SCALE GENOMIC DNA]</scope>
    <source>
        <strain evidence="11">R1</strain>
        <tissue evidence="11">Leaf</tissue>
    </source>
</reference>
<protein>
    <recommendedName>
        <fullName evidence="10">Bromo domain-containing protein</fullName>
    </recommendedName>
</protein>
<organism evidence="11 12">
    <name type="scientific">Paspalum notatum var. saurae</name>
    <dbReference type="NCBI Taxonomy" id="547442"/>
    <lineage>
        <taxon>Eukaryota</taxon>
        <taxon>Viridiplantae</taxon>
        <taxon>Streptophyta</taxon>
        <taxon>Embryophyta</taxon>
        <taxon>Tracheophyta</taxon>
        <taxon>Spermatophyta</taxon>
        <taxon>Magnoliopsida</taxon>
        <taxon>Liliopsida</taxon>
        <taxon>Poales</taxon>
        <taxon>Poaceae</taxon>
        <taxon>PACMAD clade</taxon>
        <taxon>Panicoideae</taxon>
        <taxon>Andropogonodae</taxon>
        <taxon>Paspaleae</taxon>
        <taxon>Paspalinae</taxon>
        <taxon>Paspalum</taxon>
    </lineage>
</organism>
<evidence type="ECO:0000256" key="7">
    <source>
        <dbReference type="PROSITE-ProRule" id="PRU00035"/>
    </source>
</evidence>
<dbReference type="Gene3D" id="1.20.920.10">
    <property type="entry name" value="Bromodomain-like"/>
    <property type="match status" value="1"/>
</dbReference>
<feature type="compositionally biased region" description="Low complexity" evidence="9">
    <location>
        <begin position="218"/>
        <end position="229"/>
    </location>
</feature>
<dbReference type="InterPro" id="IPR037377">
    <property type="entry name" value="GTE_bromo"/>
</dbReference>
<dbReference type="PANTHER" id="PTHR46136">
    <property type="entry name" value="TRANSCRIPTION FACTOR GTE8"/>
    <property type="match status" value="1"/>
</dbReference>